<evidence type="ECO:0000313" key="1">
    <source>
        <dbReference type="EMBL" id="MDQ9090668.1"/>
    </source>
</evidence>
<reference evidence="1 2" key="1">
    <citation type="submission" date="2023-08" db="EMBL/GenBank/DDBJ databases">
        <title>Pseudoalteromonas haloplanktis LL1 genome.</title>
        <authorList>
            <person name="Wu S."/>
        </authorList>
    </citation>
    <scope>NUCLEOTIDE SEQUENCE [LARGE SCALE GENOMIC DNA]</scope>
    <source>
        <strain evidence="1 2">LL1</strain>
    </source>
</reference>
<dbReference type="InterPro" id="IPR021733">
    <property type="entry name" value="DUF3304"/>
</dbReference>
<dbReference type="RefSeq" id="WP_309038424.1">
    <property type="nucleotide sequence ID" value="NZ_JAVIFY010000002.1"/>
</dbReference>
<evidence type="ECO:0000313" key="2">
    <source>
        <dbReference type="Proteomes" id="UP001226574"/>
    </source>
</evidence>
<keyword evidence="2" id="KW-1185">Reference proteome</keyword>
<comment type="caution">
    <text evidence="1">The sequence shown here is derived from an EMBL/GenBank/DDBJ whole genome shotgun (WGS) entry which is preliminary data.</text>
</comment>
<gene>
    <name evidence="1" type="ORF">RC083_03560</name>
</gene>
<protein>
    <submittedName>
        <fullName evidence="1">DUF3304 domain-containing protein</fullName>
    </submittedName>
</protein>
<dbReference type="Pfam" id="PF11745">
    <property type="entry name" value="DUF3304"/>
    <property type="match status" value="1"/>
</dbReference>
<accession>A0ABU1B814</accession>
<sequence>MTMIKNIGLTLLVATTGLGCQLVTPVKLQVNGLEFENVGTSALTNVQLKVGPTGNQVSCSLIEPQNSCGTGFPSKWYSGEDLTVNWQQDGRNYTQQLVLEYAQFDDSTKHYRVIVKLSSAGKINAEILPFTL</sequence>
<dbReference type="EMBL" id="JAVIFY010000002">
    <property type="protein sequence ID" value="MDQ9090668.1"/>
    <property type="molecule type" value="Genomic_DNA"/>
</dbReference>
<organism evidence="1 2">
    <name type="scientific">Pseudoalteromonas haloplanktis</name>
    <name type="common">Alteromonas haloplanktis</name>
    <dbReference type="NCBI Taxonomy" id="228"/>
    <lineage>
        <taxon>Bacteria</taxon>
        <taxon>Pseudomonadati</taxon>
        <taxon>Pseudomonadota</taxon>
        <taxon>Gammaproteobacteria</taxon>
        <taxon>Alteromonadales</taxon>
        <taxon>Pseudoalteromonadaceae</taxon>
        <taxon>Pseudoalteromonas</taxon>
    </lineage>
</organism>
<dbReference type="PROSITE" id="PS51257">
    <property type="entry name" value="PROKAR_LIPOPROTEIN"/>
    <property type="match status" value="1"/>
</dbReference>
<name>A0ABU1B814_PSEHA</name>
<dbReference type="Proteomes" id="UP001226574">
    <property type="component" value="Unassembled WGS sequence"/>
</dbReference>
<proteinExistence type="predicted"/>